<dbReference type="GO" id="GO:0000245">
    <property type="term" value="P:spliceosomal complex assembly"/>
    <property type="evidence" value="ECO:0007669"/>
    <property type="project" value="TreeGrafter"/>
</dbReference>
<reference evidence="17" key="3">
    <citation type="submission" date="2025-08" db="UniProtKB">
        <authorList>
            <consortium name="RefSeq"/>
        </authorList>
    </citation>
    <scope>IDENTIFICATION</scope>
    <source>
        <strain evidence="17">CBS 342.82</strain>
    </source>
</reference>
<dbReference type="OrthoDB" id="5979581at2759"/>
<evidence type="ECO:0000313" key="17">
    <source>
        <dbReference type="RefSeq" id="XP_033456741.1"/>
    </source>
</evidence>
<dbReference type="GO" id="GO:0005524">
    <property type="term" value="F:ATP binding"/>
    <property type="evidence" value="ECO:0007669"/>
    <property type="project" value="UniProtKB-KW"/>
</dbReference>
<dbReference type="GeneID" id="54363358"/>
<dbReference type="SUPFAM" id="SSF56112">
    <property type="entry name" value="Protein kinase-like (PK-like)"/>
    <property type="match status" value="1"/>
</dbReference>
<dbReference type="Proteomes" id="UP000504637">
    <property type="component" value="Unplaced"/>
</dbReference>
<dbReference type="Pfam" id="PF00069">
    <property type="entry name" value="Pkinase"/>
    <property type="match status" value="1"/>
</dbReference>
<dbReference type="InterPro" id="IPR008266">
    <property type="entry name" value="Tyr_kinase_AS"/>
</dbReference>
<evidence type="ECO:0000256" key="1">
    <source>
        <dbReference type="ARBA" id="ARBA00003747"/>
    </source>
</evidence>
<dbReference type="PROSITE" id="PS50011">
    <property type="entry name" value="PROTEIN_KINASE_DOM"/>
    <property type="match status" value="1"/>
</dbReference>
<evidence type="ECO:0000256" key="5">
    <source>
        <dbReference type="ARBA" id="ARBA00019973"/>
    </source>
</evidence>
<dbReference type="GO" id="GO:0050684">
    <property type="term" value="P:regulation of mRNA processing"/>
    <property type="evidence" value="ECO:0007669"/>
    <property type="project" value="TreeGrafter"/>
</dbReference>
<evidence type="ECO:0000256" key="6">
    <source>
        <dbReference type="ARBA" id="ARBA00022527"/>
    </source>
</evidence>
<dbReference type="InterPro" id="IPR051334">
    <property type="entry name" value="SRPK"/>
</dbReference>
<evidence type="ECO:0000256" key="4">
    <source>
        <dbReference type="ARBA" id="ARBA00013948"/>
    </source>
</evidence>
<evidence type="ECO:0000256" key="7">
    <source>
        <dbReference type="ARBA" id="ARBA00022679"/>
    </source>
</evidence>
<evidence type="ECO:0000256" key="2">
    <source>
        <dbReference type="ARBA" id="ARBA00011534"/>
    </source>
</evidence>
<dbReference type="EC" id="2.7.11.1" evidence="3"/>
<reference evidence="17" key="2">
    <citation type="submission" date="2020-04" db="EMBL/GenBank/DDBJ databases">
        <authorList>
            <consortium name="NCBI Genome Project"/>
        </authorList>
    </citation>
    <scope>NUCLEOTIDE SEQUENCE</scope>
    <source>
        <strain evidence="17">CBS 342.82</strain>
    </source>
</reference>
<comment type="function">
    <text evidence="1">Component of the EKC/KEOPS complex that is required for the formation of a threonylcarbamoyl group on adenosine at position 37 (t(6)A37) in tRNAs that read codons beginning with adenine. The complex is probably involved in the transfer of the threonylcarbamoyl moiety of threonylcarbamoyl-AMP (TC-AMP) to the N6 group of A37. BUD32 has ATPase activity in the context of the EKC/KEOPS complex and likely plays a supporting role to the catalytic subunit KAE1. The EKC/KEOPS complex also promotes both telomere uncapping and telomere elongation. The complex is required for efficient recruitment of transcriptional coactivators.</text>
</comment>
<evidence type="ECO:0000256" key="11">
    <source>
        <dbReference type="ARBA" id="ARBA00030980"/>
    </source>
</evidence>
<dbReference type="Gene3D" id="3.30.200.20">
    <property type="entry name" value="Phosphorylase Kinase, domain 1"/>
    <property type="match status" value="1"/>
</dbReference>
<keyword evidence="9" id="KW-0418">Kinase</keyword>
<accession>A0A6J3LVB5</accession>
<dbReference type="RefSeq" id="XP_033456741.1">
    <property type="nucleotide sequence ID" value="XM_033605558.1"/>
</dbReference>
<dbReference type="PROSITE" id="PS00109">
    <property type="entry name" value="PROTEIN_KINASE_TYR"/>
    <property type="match status" value="1"/>
</dbReference>
<dbReference type="PANTHER" id="PTHR47634">
    <property type="entry name" value="PROTEIN KINASE DOMAIN-CONTAINING PROTEIN-RELATED"/>
    <property type="match status" value="1"/>
</dbReference>
<keyword evidence="8" id="KW-0547">Nucleotide-binding</keyword>
<reference evidence="17" key="1">
    <citation type="submission" date="2020-01" db="EMBL/GenBank/DDBJ databases">
        <authorList>
            <consortium name="DOE Joint Genome Institute"/>
            <person name="Haridas S."/>
            <person name="Albert R."/>
            <person name="Binder M."/>
            <person name="Bloem J."/>
            <person name="Labutti K."/>
            <person name="Salamov A."/>
            <person name="Andreopoulos B."/>
            <person name="Baker S.E."/>
            <person name="Barry K."/>
            <person name="Bills G."/>
            <person name="Bluhm B.H."/>
            <person name="Cannon C."/>
            <person name="Castanera R."/>
            <person name="Culley D.E."/>
            <person name="Daum C."/>
            <person name="Ezra D."/>
            <person name="Gonzalez J.B."/>
            <person name="Henrissat B."/>
            <person name="Kuo A."/>
            <person name="Liang C."/>
            <person name="Lipzen A."/>
            <person name="Lutzoni F."/>
            <person name="Magnuson J."/>
            <person name="Mondo S."/>
            <person name="Nolan M."/>
            <person name="Ohm R."/>
            <person name="Pangilinan J."/>
            <person name="Park H.-J."/>
            <person name="Ramirez L."/>
            <person name="Alfaro M."/>
            <person name="Sun H."/>
            <person name="Tritt A."/>
            <person name="Yoshinaga Y."/>
            <person name="Zwiers L.-H."/>
            <person name="Turgeon B.G."/>
            <person name="Goodwin S.B."/>
            <person name="Spatafora J.W."/>
            <person name="Crous P.W."/>
            <person name="Grigoriev I.V."/>
        </authorList>
    </citation>
    <scope>NUCLEOTIDE SEQUENCE</scope>
    <source>
        <strain evidence="17">CBS 342.82</strain>
    </source>
</reference>
<proteinExistence type="predicted"/>
<organism evidence="17">
    <name type="scientific">Dissoconium aciculare CBS 342.82</name>
    <dbReference type="NCBI Taxonomy" id="1314786"/>
    <lineage>
        <taxon>Eukaryota</taxon>
        <taxon>Fungi</taxon>
        <taxon>Dikarya</taxon>
        <taxon>Ascomycota</taxon>
        <taxon>Pezizomycotina</taxon>
        <taxon>Dothideomycetes</taxon>
        <taxon>Dothideomycetidae</taxon>
        <taxon>Mycosphaerellales</taxon>
        <taxon>Dissoconiaceae</taxon>
        <taxon>Dissoconium</taxon>
    </lineage>
</organism>
<comment type="catalytic activity">
    <reaction evidence="13">
        <text>L-threonyl-[protein] + ATP = O-phospho-L-threonyl-[protein] + ADP + H(+)</text>
        <dbReference type="Rhea" id="RHEA:46608"/>
        <dbReference type="Rhea" id="RHEA-COMP:11060"/>
        <dbReference type="Rhea" id="RHEA-COMP:11605"/>
        <dbReference type="ChEBI" id="CHEBI:15378"/>
        <dbReference type="ChEBI" id="CHEBI:30013"/>
        <dbReference type="ChEBI" id="CHEBI:30616"/>
        <dbReference type="ChEBI" id="CHEBI:61977"/>
        <dbReference type="ChEBI" id="CHEBI:456216"/>
        <dbReference type="EC" id="2.7.11.1"/>
    </reaction>
</comment>
<evidence type="ECO:0000256" key="14">
    <source>
        <dbReference type="ARBA" id="ARBA00048679"/>
    </source>
</evidence>
<evidence type="ECO:0000256" key="13">
    <source>
        <dbReference type="ARBA" id="ARBA00047899"/>
    </source>
</evidence>
<evidence type="ECO:0000256" key="8">
    <source>
        <dbReference type="ARBA" id="ARBA00022741"/>
    </source>
</evidence>
<dbReference type="InterPro" id="IPR011009">
    <property type="entry name" value="Kinase-like_dom_sf"/>
</dbReference>
<feature type="domain" description="Protein kinase" evidence="15">
    <location>
        <begin position="137"/>
        <end position="432"/>
    </location>
</feature>
<dbReference type="PANTHER" id="PTHR47634:SF9">
    <property type="entry name" value="PROTEIN KINASE DOMAIN-CONTAINING PROTEIN-RELATED"/>
    <property type="match status" value="1"/>
</dbReference>
<dbReference type="Gene3D" id="1.10.510.10">
    <property type="entry name" value="Transferase(Phosphotransferase) domain 1"/>
    <property type="match status" value="1"/>
</dbReference>
<keyword evidence="7" id="KW-0808">Transferase</keyword>
<evidence type="ECO:0000313" key="16">
    <source>
        <dbReference type="Proteomes" id="UP000504637"/>
    </source>
</evidence>
<name>A0A6J3LVB5_9PEZI</name>
<evidence type="ECO:0000259" key="15">
    <source>
        <dbReference type="PROSITE" id="PS50011"/>
    </source>
</evidence>
<keyword evidence="6" id="KW-0723">Serine/threonine-protein kinase</keyword>
<comment type="subunit">
    <text evidence="2">Component of the EKC/KEOPS complex composed of at least BUD32, CGI121, GON7, KAE1 and PCC1; the whole complex dimerizes.</text>
</comment>
<evidence type="ECO:0000256" key="9">
    <source>
        <dbReference type="ARBA" id="ARBA00022777"/>
    </source>
</evidence>
<gene>
    <name evidence="17" type="ORF">K489DRAFT_383271</name>
</gene>
<evidence type="ECO:0000256" key="3">
    <source>
        <dbReference type="ARBA" id="ARBA00012513"/>
    </source>
</evidence>
<sequence>MPCSAKRLHVTRSEPSQLRNRSERAFLSGSARVLLKFILMMKRLQLIAYRATLGFSQALPASVRFRQRLSEGAQRLSRVGASSFATNVRMSRPAFSISDGDSNPTPNGMSIEEETLPQYRPEDFLPLRIGDILQSTYRITAKLGFGTSSTVWLCNNIKTNAYYTLKVCTTGERNCKEILASKHIKSIQAEHPGMERLRTVVDEFEVSGPTGQHQCLIFEPQGITYTDFRRRFPSAGINKVLLQQSLLLVLLGLDFLHQVGIVHTDLSPNNILLGVEDHSVFRAMETVQHESVSRKLNSGERTIYRSQALPVTSGALIISDFGAARIGLPGQRFEGDVMPNFYRAPEIILGMPWDSKIDIWSVGVMVWDLFEGGRLFYATRGGNISDEQHLAEMVSLLGPPPKSFLQRSENCSRFWDSEGEFTTIGVMPGYQN</sequence>
<protein>
    <recommendedName>
        <fullName evidence="5">EKC/KEOPS complex subunit BUD32</fullName>
        <ecNumber evidence="3">2.7.11.1</ecNumber>
    </recommendedName>
    <alternativeName>
        <fullName evidence="11 12">Atypical Serine/threonine protein kinase BUD32</fullName>
    </alternativeName>
    <alternativeName>
        <fullName evidence="4">EKC/KEOPS complex subunit bud32</fullName>
    </alternativeName>
</protein>
<evidence type="ECO:0000256" key="10">
    <source>
        <dbReference type="ARBA" id="ARBA00022840"/>
    </source>
</evidence>
<keyword evidence="10" id="KW-0067">ATP-binding</keyword>
<keyword evidence="16" id="KW-1185">Reference proteome</keyword>
<dbReference type="GO" id="GO:0004674">
    <property type="term" value="F:protein serine/threonine kinase activity"/>
    <property type="evidence" value="ECO:0007669"/>
    <property type="project" value="UniProtKB-KW"/>
</dbReference>
<comment type="catalytic activity">
    <reaction evidence="14">
        <text>L-seryl-[protein] + ATP = O-phospho-L-seryl-[protein] + ADP + H(+)</text>
        <dbReference type="Rhea" id="RHEA:17989"/>
        <dbReference type="Rhea" id="RHEA-COMP:9863"/>
        <dbReference type="Rhea" id="RHEA-COMP:11604"/>
        <dbReference type="ChEBI" id="CHEBI:15378"/>
        <dbReference type="ChEBI" id="CHEBI:29999"/>
        <dbReference type="ChEBI" id="CHEBI:30616"/>
        <dbReference type="ChEBI" id="CHEBI:83421"/>
        <dbReference type="ChEBI" id="CHEBI:456216"/>
        <dbReference type="EC" id="2.7.11.1"/>
    </reaction>
</comment>
<dbReference type="AlphaFoldDB" id="A0A6J3LVB5"/>
<dbReference type="InterPro" id="IPR000719">
    <property type="entry name" value="Prot_kinase_dom"/>
</dbReference>
<evidence type="ECO:0000256" key="12">
    <source>
        <dbReference type="ARBA" id="ARBA00033194"/>
    </source>
</evidence>